<feature type="region of interest" description="Disordered" evidence="1">
    <location>
        <begin position="27"/>
        <end position="47"/>
    </location>
</feature>
<feature type="region of interest" description="Disordered" evidence="1">
    <location>
        <begin position="168"/>
        <end position="191"/>
    </location>
</feature>
<dbReference type="Gene3D" id="2.60.40.1890">
    <property type="entry name" value="PCu(A)C copper chaperone"/>
    <property type="match status" value="1"/>
</dbReference>
<feature type="signal peptide" evidence="2">
    <location>
        <begin position="1"/>
        <end position="24"/>
    </location>
</feature>
<dbReference type="InterPro" id="IPR036182">
    <property type="entry name" value="PCuAC_sf"/>
</dbReference>
<reference evidence="3 4" key="1">
    <citation type="submission" date="2023-07" db="EMBL/GenBank/DDBJ databases">
        <title>Sequencing the genomes of 1000 actinobacteria strains.</title>
        <authorList>
            <person name="Klenk H.-P."/>
        </authorList>
    </citation>
    <scope>NUCLEOTIDE SEQUENCE [LARGE SCALE GENOMIC DNA]</scope>
    <source>
        <strain evidence="3 4">DSM 44711</strain>
    </source>
</reference>
<dbReference type="PANTHER" id="PTHR36302:SF1">
    <property type="entry name" value="COPPER CHAPERONE PCU(A)C"/>
    <property type="match status" value="1"/>
</dbReference>
<dbReference type="InterPro" id="IPR058248">
    <property type="entry name" value="Lxx211020-like"/>
</dbReference>
<dbReference type="PANTHER" id="PTHR36302">
    <property type="entry name" value="BLR7088 PROTEIN"/>
    <property type="match status" value="1"/>
</dbReference>
<dbReference type="AlphaFoldDB" id="A0AAE3ZHV8"/>
<feature type="chain" id="PRO_5041979275" evidence="2">
    <location>
        <begin position="25"/>
        <end position="191"/>
    </location>
</feature>
<evidence type="ECO:0000313" key="4">
    <source>
        <dbReference type="Proteomes" id="UP001183629"/>
    </source>
</evidence>
<evidence type="ECO:0000256" key="1">
    <source>
        <dbReference type="SAM" id="MobiDB-lite"/>
    </source>
</evidence>
<dbReference type="RefSeq" id="WP_310408670.1">
    <property type="nucleotide sequence ID" value="NZ_JAVDYC010000001.1"/>
</dbReference>
<accession>A0AAE3ZHV8</accession>
<keyword evidence="2" id="KW-0732">Signal</keyword>
<protein>
    <submittedName>
        <fullName evidence="3">Copper(I)-binding protein</fullName>
    </submittedName>
</protein>
<dbReference type="PROSITE" id="PS51257">
    <property type="entry name" value="PROKAR_LIPOPROTEIN"/>
    <property type="match status" value="1"/>
</dbReference>
<dbReference type="InterPro" id="IPR007410">
    <property type="entry name" value="LpqE-like"/>
</dbReference>
<evidence type="ECO:0000256" key="2">
    <source>
        <dbReference type="SAM" id="SignalP"/>
    </source>
</evidence>
<comment type="caution">
    <text evidence="3">The sequence shown here is derived from an EMBL/GenBank/DDBJ whole genome shotgun (WGS) entry which is preliminary data.</text>
</comment>
<dbReference type="EMBL" id="JAVDYC010000001">
    <property type="protein sequence ID" value="MDR7320254.1"/>
    <property type="molecule type" value="Genomic_DNA"/>
</dbReference>
<dbReference type="Pfam" id="PF04314">
    <property type="entry name" value="PCuAC"/>
    <property type="match status" value="1"/>
</dbReference>
<dbReference type="SUPFAM" id="SSF110087">
    <property type="entry name" value="DR1885-like metal-binding protein"/>
    <property type="match status" value="1"/>
</dbReference>
<organism evidence="3 4">
    <name type="scientific">Catenuloplanes niger</name>
    <dbReference type="NCBI Taxonomy" id="587534"/>
    <lineage>
        <taxon>Bacteria</taxon>
        <taxon>Bacillati</taxon>
        <taxon>Actinomycetota</taxon>
        <taxon>Actinomycetes</taxon>
        <taxon>Micromonosporales</taxon>
        <taxon>Micromonosporaceae</taxon>
        <taxon>Catenuloplanes</taxon>
    </lineage>
</organism>
<evidence type="ECO:0000313" key="3">
    <source>
        <dbReference type="EMBL" id="MDR7320254.1"/>
    </source>
</evidence>
<keyword evidence="4" id="KW-1185">Reference proteome</keyword>
<dbReference type="Proteomes" id="UP001183629">
    <property type="component" value="Unassembled WGS sequence"/>
</dbReference>
<gene>
    <name evidence="3" type="ORF">J2S44_000504</name>
</gene>
<proteinExistence type="predicted"/>
<name>A0AAE3ZHV8_9ACTN</name>
<sequence>MGRTSRFGAGLALALALGGLTACANDSTAAAPAPSATSTAASAPAATSGLTMKDPWIKAADEGMTAAFGTLVNGGTTDVTVVSAATDVSPMMELHETTMVNGAMQMQPKQGGFTIPAGGEHALQPGGDHIMMMGLTTPVKAGDEITLTLTLGDGSTVRFTAVGKPFTGAQESYAPGAHGGAMPSMSAGAHS</sequence>